<comment type="caution">
    <text evidence="4">The sequence shown here is derived from an EMBL/GenBank/DDBJ whole genome shotgun (WGS) entry which is preliminary data.</text>
</comment>
<dbReference type="Proteomes" id="UP000034407">
    <property type="component" value="Unassembled WGS sequence"/>
</dbReference>
<dbReference type="RefSeq" id="WP_046824193.1">
    <property type="nucleotide sequence ID" value="NZ_LBBT01000339.1"/>
</dbReference>
<keyword evidence="2" id="KW-1133">Transmembrane helix</keyword>
<dbReference type="InterPro" id="IPR050922">
    <property type="entry name" value="LytR/CpsA/Psr_CW_biosynth"/>
</dbReference>
<dbReference type="OrthoDB" id="305468at2"/>
<evidence type="ECO:0000313" key="5">
    <source>
        <dbReference type="Proteomes" id="UP000034407"/>
    </source>
</evidence>
<evidence type="ECO:0000256" key="2">
    <source>
        <dbReference type="SAM" id="Phobius"/>
    </source>
</evidence>
<dbReference type="InterPro" id="IPR004474">
    <property type="entry name" value="LytR_CpsA_psr"/>
</dbReference>
<evidence type="ECO:0000259" key="3">
    <source>
        <dbReference type="Pfam" id="PF03816"/>
    </source>
</evidence>
<protein>
    <recommendedName>
        <fullName evidence="3">Cell envelope-related transcriptional attenuator domain-containing protein</fullName>
    </recommendedName>
</protein>
<organism evidence="4 5">
    <name type="scientific">Paraclostridium benzoelyticum</name>
    <dbReference type="NCBI Taxonomy" id="1629550"/>
    <lineage>
        <taxon>Bacteria</taxon>
        <taxon>Bacillati</taxon>
        <taxon>Bacillota</taxon>
        <taxon>Clostridia</taxon>
        <taxon>Peptostreptococcales</taxon>
        <taxon>Peptostreptococcaceae</taxon>
        <taxon>Paraclostridium</taxon>
    </lineage>
</organism>
<dbReference type="Gene3D" id="3.40.630.190">
    <property type="entry name" value="LCP protein"/>
    <property type="match status" value="1"/>
</dbReference>
<comment type="similarity">
    <text evidence="1">Belongs to the LytR/CpsA/Psr (LCP) family.</text>
</comment>
<keyword evidence="2" id="KW-0472">Membrane</keyword>
<dbReference type="PANTHER" id="PTHR33392">
    <property type="entry name" value="POLYISOPRENYL-TEICHOIC ACID--PEPTIDOGLYCAN TEICHOIC ACID TRANSFERASE TAGU"/>
    <property type="match status" value="1"/>
</dbReference>
<dbReference type="NCBIfam" id="TIGR00350">
    <property type="entry name" value="lytR_cpsA_psr"/>
    <property type="match status" value="1"/>
</dbReference>
<keyword evidence="2" id="KW-0812">Transmembrane</keyword>
<evidence type="ECO:0000313" key="4">
    <source>
        <dbReference type="EMBL" id="KKY00066.1"/>
    </source>
</evidence>
<reference evidence="4 5" key="1">
    <citation type="submission" date="2015-04" db="EMBL/GenBank/DDBJ databases">
        <title>Microcin producing Clostridium sp. JC272T.</title>
        <authorList>
            <person name="Jyothsna T."/>
            <person name="Sasikala C."/>
            <person name="Ramana C."/>
        </authorList>
    </citation>
    <scope>NUCLEOTIDE SEQUENCE [LARGE SCALE GENOMIC DNA]</scope>
    <source>
        <strain evidence="4 5">JC272</strain>
    </source>
</reference>
<dbReference type="AlphaFoldDB" id="A0A0M3DD66"/>
<evidence type="ECO:0000256" key="1">
    <source>
        <dbReference type="ARBA" id="ARBA00006068"/>
    </source>
</evidence>
<accession>A0A0M3DD66</accession>
<keyword evidence="5" id="KW-1185">Reference proteome</keyword>
<sequence length="307" mass="35330">MKLNKKIILILLIVIILPISALYLLIKDRNEKQKVSIEKTKSEKIENQKIINIALFGLDRRSKEEKARADSIMIANIDLENKTVNLVSILRDTLVEIDGHGKEKLNHSYAYGGPKLALDTLNSNFDLNLKNYVSVDFFSLAKVIDLVGGVDIELKDYEANQINKNLDEINNIEKLPHGTDYIEGMGAKNLNGRQAVAYCRIRKEGNGDYERTQRQRTVLKSIINKYESLESDKKFEVNMEMMSQVSTNIPVNDIKYIQEKIQNEKNYKINQYMIPVEGSFETKTINGMWVIDANMEENIKQLHKYIK</sequence>
<dbReference type="PANTHER" id="PTHR33392:SF6">
    <property type="entry name" value="POLYISOPRENYL-TEICHOIC ACID--PEPTIDOGLYCAN TEICHOIC ACID TRANSFERASE TAGU"/>
    <property type="match status" value="1"/>
</dbReference>
<gene>
    <name evidence="4" type="ORF">VN21_16320</name>
</gene>
<name>A0A0M3DD66_9FIRM</name>
<dbReference type="EMBL" id="LBBT01000339">
    <property type="protein sequence ID" value="KKY00066.1"/>
    <property type="molecule type" value="Genomic_DNA"/>
</dbReference>
<proteinExistence type="inferred from homology"/>
<feature type="transmembrane region" description="Helical" evidence="2">
    <location>
        <begin position="7"/>
        <end position="26"/>
    </location>
</feature>
<dbReference type="PATRIC" id="fig|1629550.3.peg.2768"/>
<dbReference type="Pfam" id="PF03816">
    <property type="entry name" value="LytR_cpsA_psr"/>
    <property type="match status" value="1"/>
</dbReference>
<feature type="domain" description="Cell envelope-related transcriptional attenuator" evidence="3">
    <location>
        <begin position="68"/>
        <end position="227"/>
    </location>
</feature>